<evidence type="ECO:0000313" key="1">
    <source>
        <dbReference type="EMBL" id="TSE04374.1"/>
    </source>
</evidence>
<dbReference type="RefSeq" id="WP_143918551.1">
    <property type="nucleotide sequence ID" value="NZ_CANMXV010000057.1"/>
</dbReference>
<comment type="caution">
    <text evidence="1">The sequence shown here is derived from an EMBL/GenBank/DDBJ whole genome shotgun (WGS) entry which is preliminary data.</text>
</comment>
<gene>
    <name evidence="1" type="ORF">FOF46_26475</name>
</gene>
<evidence type="ECO:0000313" key="2">
    <source>
        <dbReference type="Proteomes" id="UP000318833"/>
    </source>
</evidence>
<reference evidence="1 2" key="1">
    <citation type="submission" date="2019-07" db="EMBL/GenBank/DDBJ databases">
        <title>The draft genome sequence of Aquimarina algiphila M91.</title>
        <authorList>
            <person name="Meng X."/>
        </authorList>
    </citation>
    <scope>NUCLEOTIDE SEQUENCE [LARGE SCALE GENOMIC DNA]</scope>
    <source>
        <strain evidence="1 2">M91</strain>
    </source>
</reference>
<dbReference type="EMBL" id="VLNR01000082">
    <property type="protein sequence ID" value="TSE04374.1"/>
    <property type="molecule type" value="Genomic_DNA"/>
</dbReference>
<protein>
    <submittedName>
        <fullName evidence="1">Uncharacterized protein</fullName>
    </submittedName>
</protein>
<accession>A0A554VCH2</accession>
<name>A0A554VCH2_9FLAO</name>
<dbReference type="AlphaFoldDB" id="A0A554VCH2"/>
<dbReference type="Proteomes" id="UP000318833">
    <property type="component" value="Unassembled WGS sequence"/>
</dbReference>
<proteinExistence type="predicted"/>
<organism evidence="1 2">
    <name type="scientific">Aquimarina algiphila</name>
    <dbReference type="NCBI Taxonomy" id="2047982"/>
    <lineage>
        <taxon>Bacteria</taxon>
        <taxon>Pseudomonadati</taxon>
        <taxon>Bacteroidota</taxon>
        <taxon>Flavobacteriia</taxon>
        <taxon>Flavobacteriales</taxon>
        <taxon>Flavobacteriaceae</taxon>
        <taxon>Aquimarina</taxon>
    </lineage>
</organism>
<keyword evidence="2" id="KW-1185">Reference proteome</keyword>
<sequence length="75" mass="8959">MGKDRKRIIRKKYRQGLIPEGLLEEIHNDIEQYLEKKAETNEKRIKEIIKTRLELGLNITFPESYIKERVSAIYA</sequence>